<keyword evidence="3" id="KW-0732">Signal</keyword>
<evidence type="ECO:0000256" key="1">
    <source>
        <dbReference type="PROSITE-ProRule" id="PRU00339"/>
    </source>
</evidence>
<evidence type="ECO:0000313" key="5">
    <source>
        <dbReference type="Proteomes" id="UP000076586"/>
    </source>
</evidence>
<sequence>MKTRSQISIQVLCLILLCSFIPSASNQINAQSAIGQLEHMTGVRIDRGNTSSSYNTNTNNSYSASYYKRLEKASNYNERAIRFMNSGDYGKAIRMLKKAQWYDPFNATVKSNLAKARAAHDRSHNAPVYKPVKPTPQVANNNTTNNNTTSRPRPFPGSGNTSQGTGTISNGSTPTNNNLTITTLDGKTRSLKLCYDYRYMAYSDPNKGIEEKTPEKLKLEDYREYKIAEYYLSKIEEVPGGKLPAAIGTFMLNVTNNTFTAVQDATDAFVTGKLTDVEIQNLSVKVVINKSLTNNIQEAAVDVAHDPYKELGVEYLDRKFGKISKTFSKLGIDVAENAKDLYEIYKAPSIRDEQTK</sequence>
<dbReference type="STRING" id="681398.PJIAN_3456"/>
<organism evidence="4 5">
    <name type="scientific">Paludibacter jiangxiensis</name>
    <dbReference type="NCBI Taxonomy" id="681398"/>
    <lineage>
        <taxon>Bacteria</taxon>
        <taxon>Pseudomonadati</taxon>
        <taxon>Bacteroidota</taxon>
        <taxon>Bacteroidia</taxon>
        <taxon>Bacteroidales</taxon>
        <taxon>Paludibacteraceae</taxon>
        <taxon>Paludibacter</taxon>
    </lineage>
</organism>
<protein>
    <recommendedName>
        <fullName evidence="6">Tetratricopeptide repeat-containing protein</fullName>
    </recommendedName>
</protein>
<feature type="compositionally biased region" description="Polar residues" evidence="2">
    <location>
        <begin position="158"/>
        <end position="172"/>
    </location>
</feature>
<reference evidence="5" key="2">
    <citation type="journal article" date="2017" name="Genome Announc.">
        <title>Draft genome sequence of Paludibacter jiangxiensis NM7(T), a propionate-producing fermentative bacterium.</title>
        <authorList>
            <person name="Qiu Y.-L."/>
            <person name="Tourlousse D.M."/>
            <person name="Matsuura N."/>
            <person name="Ohashi A."/>
            <person name="Sekiguchi Y."/>
        </authorList>
    </citation>
    <scope>NUCLEOTIDE SEQUENCE [LARGE SCALE GENOMIC DNA]</scope>
    <source>
        <strain evidence="5">NM7</strain>
    </source>
</reference>
<dbReference type="InterPro" id="IPR011990">
    <property type="entry name" value="TPR-like_helical_dom_sf"/>
</dbReference>
<reference evidence="5" key="1">
    <citation type="submission" date="2016-04" db="EMBL/GenBank/DDBJ databases">
        <title>Draft genome sequence of Paludibacter jiangxiensis strain NM7.</title>
        <authorList>
            <person name="Qiu Y."/>
            <person name="Matsuura N."/>
            <person name="Ohashi A."/>
            <person name="Tourlousse M.D."/>
            <person name="Sekiguchi Y."/>
        </authorList>
    </citation>
    <scope>NUCLEOTIDE SEQUENCE [LARGE SCALE GENOMIC DNA]</scope>
    <source>
        <strain evidence="5">NM7</strain>
    </source>
</reference>
<feature type="compositionally biased region" description="Low complexity" evidence="2">
    <location>
        <begin position="140"/>
        <end position="149"/>
    </location>
</feature>
<feature type="signal peptide" evidence="3">
    <location>
        <begin position="1"/>
        <end position="24"/>
    </location>
</feature>
<feature type="chain" id="PRO_5007905139" description="Tetratricopeptide repeat-containing protein" evidence="3">
    <location>
        <begin position="25"/>
        <end position="356"/>
    </location>
</feature>
<gene>
    <name evidence="4" type="ORF">PJIAN_3456</name>
</gene>
<feature type="region of interest" description="Disordered" evidence="2">
    <location>
        <begin position="121"/>
        <end position="181"/>
    </location>
</feature>
<dbReference type="EMBL" id="BDCR01000003">
    <property type="protein sequence ID" value="GAT63142.1"/>
    <property type="molecule type" value="Genomic_DNA"/>
</dbReference>
<dbReference type="SUPFAM" id="SSF48452">
    <property type="entry name" value="TPR-like"/>
    <property type="match status" value="1"/>
</dbReference>
<dbReference type="Gene3D" id="1.25.40.10">
    <property type="entry name" value="Tetratricopeptide repeat domain"/>
    <property type="match status" value="1"/>
</dbReference>
<keyword evidence="5" id="KW-1185">Reference proteome</keyword>
<dbReference type="AlphaFoldDB" id="A0A170ZZ81"/>
<accession>A0A170ZZ81</accession>
<evidence type="ECO:0000256" key="2">
    <source>
        <dbReference type="SAM" id="MobiDB-lite"/>
    </source>
</evidence>
<dbReference type="InterPro" id="IPR019734">
    <property type="entry name" value="TPR_rpt"/>
</dbReference>
<feature type="repeat" description="TPR" evidence="1">
    <location>
        <begin position="73"/>
        <end position="106"/>
    </location>
</feature>
<proteinExistence type="predicted"/>
<evidence type="ECO:0008006" key="6">
    <source>
        <dbReference type="Google" id="ProtNLM"/>
    </source>
</evidence>
<name>A0A170ZZ81_9BACT</name>
<dbReference type="Proteomes" id="UP000076586">
    <property type="component" value="Unassembled WGS sequence"/>
</dbReference>
<dbReference type="PROSITE" id="PS50005">
    <property type="entry name" value="TPR"/>
    <property type="match status" value="1"/>
</dbReference>
<comment type="caution">
    <text evidence="4">The sequence shown here is derived from an EMBL/GenBank/DDBJ whole genome shotgun (WGS) entry which is preliminary data.</text>
</comment>
<dbReference type="RefSeq" id="WP_068704053.1">
    <property type="nucleotide sequence ID" value="NZ_BDCR01000003.1"/>
</dbReference>
<evidence type="ECO:0000256" key="3">
    <source>
        <dbReference type="SAM" id="SignalP"/>
    </source>
</evidence>
<keyword evidence="1" id="KW-0802">TPR repeat</keyword>
<evidence type="ECO:0000313" key="4">
    <source>
        <dbReference type="EMBL" id="GAT63142.1"/>
    </source>
</evidence>